<proteinExistence type="predicted"/>
<dbReference type="HOGENOM" id="CLU_3217265_0_0_10"/>
<protein>
    <submittedName>
        <fullName evidence="1">Uncharacterized protein</fullName>
    </submittedName>
</protein>
<dbReference type="AlphaFoldDB" id="W8EU44"/>
<gene>
    <name evidence="1" type="ORF">Hsw_PB0012</name>
</gene>
<evidence type="ECO:0000313" key="2">
    <source>
        <dbReference type="Proteomes" id="UP000019423"/>
    </source>
</evidence>
<accession>W8EU44</accession>
<name>W8EU44_9BACT</name>
<geneLocation type="plasmid" evidence="1 2">
    <name>pHsw2</name>
</geneLocation>
<keyword evidence="2" id="KW-1185">Reference proteome</keyword>
<dbReference type="Proteomes" id="UP000019423">
    <property type="component" value="Plasmid pHsw2"/>
</dbReference>
<dbReference type="EMBL" id="CP007143">
    <property type="protein sequence ID" value="AHJ95302.1"/>
    <property type="molecule type" value="Genomic_DNA"/>
</dbReference>
<reference evidence="1 2" key="1">
    <citation type="submission" date="2014-01" db="EMBL/GenBank/DDBJ databases">
        <title>Complete sequence of plasmid2 of ionizing-radiation resistance bacterium Hymenobacter swuensis DY53.</title>
        <authorList>
            <person name="Jung J.-H."/>
            <person name="Jeong S.-W."/>
            <person name="Joe M.-H."/>
            <person name="Cho y.-j."/>
            <person name="Kim M.-K."/>
            <person name="Lim S.-Y."/>
        </authorList>
    </citation>
    <scope>NUCLEOTIDE SEQUENCE [LARGE SCALE GENOMIC DNA]</scope>
    <source>
        <strain evidence="1 2">DY53</strain>
        <plasmid evidence="1 2">pHsw2</plasmid>
    </source>
</reference>
<organism evidence="1 2">
    <name type="scientific">Hymenobacter swuensis DY53</name>
    <dbReference type="NCBI Taxonomy" id="1227739"/>
    <lineage>
        <taxon>Bacteria</taxon>
        <taxon>Pseudomonadati</taxon>
        <taxon>Bacteroidota</taxon>
        <taxon>Cytophagia</taxon>
        <taxon>Cytophagales</taxon>
        <taxon>Hymenobacteraceae</taxon>
        <taxon>Hymenobacter</taxon>
    </lineage>
</organism>
<evidence type="ECO:0000313" key="1">
    <source>
        <dbReference type="EMBL" id="AHJ95302.1"/>
    </source>
</evidence>
<keyword evidence="1" id="KW-0614">Plasmid</keyword>
<dbReference type="KEGG" id="hsw:Hsw_PB0012"/>
<sequence>MEFTPHLATLLGTVKRNAGLLRAGRRFEEVGGETPNLLPYEEAA</sequence>